<keyword evidence="5" id="KW-1185">Reference proteome</keyword>
<dbReference type="InterPro" id="IPR001647">
    <property type="entry name" value="HTH_TetR"/>
</dbReference>
<evidence type="ECO:0000259" key="3">
    <source>
        <dbReference type="PROSITE" id="PS50977"/>
    </source>
</evidence>
<evidence type="ECO:0000256" key="1">
    <source>
        <dbReference type="ARBA" id="ARBA00023125"/>
    </source>
</evidence>
<evidence type="ECO:0000313" key="5">
    <source>
        <dbReference type="Proteomes" id="UP001370348"/>
    </source>
</evidence>
<dbReference type="Gene3D" id="1.10.10.60">
    <property type="entry name" value="Homeodomain-like"/>
    <property type="match status" value="1"/>
</dbReference>
<feature type="domain" description="HTH tetR-type" evidence="3">
    <location>
        <begin position="16"/>
        <end position="76"/>
    </location>
</feature>
<dbReference type="SUPFAM" id="SSF48498">
    <property type="entry name" value="Tetracyclin repressor-like, C-terminal domain"/>
    <property type="match status" value="1"/>
</dbReference>
<dbReference type="Gene3D" id="1.10.357.10">
    <property type="entry name" value="Tetracycline Repressor, domain 2"/>
    <property type="match status" value="1"/>
</dbReference>
<dbReference type="PROSITE" id="PS50977">
    <property type="entry name" value="HTH_TETR_2"/>
    <property type="match status" value="1"/>
</dbReference>
<evidence type="ECO:0000313" key="4">
    <source>
        <dbReference type="EMBL" id="WXB12839.1"/>
    </source>
</evidence>
<dbReference type="InterPro" id="IPR036271">
    <property type="entry name" value="Tet_transcr_reg_TetR-rel_C_sf"/>
</dbReference>
<dbReference type="RefSeq" id="WP_394822458.1">
    <property type="nucleotide sequence ID" value="NZ_CP089984.1"/>
</dbReference>
<dbReference type="EMBL" id="CP089984">
    <property type="protein sequence ID" value="WXB12839.1"/>
    <property type="molecule type" value="Genomic_DNA"/>
</dbReference>
<dbReference type="InterPro" id="IPR009057">
    <property type="entry name" value="Homeodomain-like_sf"/>
</dbReference>
<sequence>MTSAARPLKPRAQRRAETEARILDTARALFSDLGYDRTTIRAIASRAEVDPALIMQYFGSKDALFEKASCLPTQDAFTSGPDRLLDELLEVLGTKMTDYSMDSVATLRSMLTHPQAAEQVRDRLDAYVARISTQIDADDAPLRAALIIAIHRAVIIDRHLLRYAPIRDASPEHIVRLLQPCLRALIHPGKKKRKKKGKKS</sequence>
<organism evidence="4 5">
    <name type="scientific">Pendulispora albinea</name>
    <dbReference type="NCBI Taxonomy" id="2741071"/>
    <lineage>
        <taxon>Bacteria</taxon>
        <taxon>Pseudomonadati</taxon>
        <taxon>Myxococcota</taxon>
        <taxon>Myxococcia</taxon>
        <taxon>Myxococcales</taxon>
        <taxon>Sorangiineae</taxon>
        <taxon>Pendulisporaceae</taxon>
        <taxon>Pendulispora</taxon>
    </lineage>
</organism>
<evidence type="ECO:0000256" key="2">
    <source>
        <dbReference type="PROSITE-ProRule" id="PRU00335"/>
    </source>
</evidence>
<dbReference type="InterPro" id="IPR050109">
    <property type="entry name" value="HTH-type_TetR-like_transc_reg"/>
</dbReference>
<dbReference type="PANTHER" id="PTHR30055">
    <property type="entry name" value="HTH-TYPE TRANSCRIPTIONAL REGULATOR RUTR"/>
    <property type="match status" value="1"/>
</dbReference>
<dbReference type="InterPro" id="IPR041678">
    <property type="entry name" value="TetR_C_16"/>
</dbReference>
<dbReference type="SUPFAM" id="SSF46689">
    <property type="entry name" value="Homeodomain-like"/>
    <property type="match status" value="1"/>
</dbReference>
<gene>
    <name evidence="4" type="ORF">LZC94_33930</name>
</gene>
<proteinExistence type="predicted"/>
<accession>A0ABZ2LTB9</accession>
<feature type="DNA-binding region" description="H-T-H motif" evidence="2">
    <location>
        <begin position="39"/>
        <end position="58"/>
    </location>
</feature>
<dbReference type="PRINTS" id="PR00455">
    <property type="entry name" value="HTHTETR"/>
</dbReference>
<dbReference type="Pfam" id="PF00440">
    <property type="entry name" value="TetR_N"/>
    <property type="match status" value="1"/>
</dbReference>
<dbReference type="Proteomes" id="UP001370348">
    <property type="component" value="Chromosome"/>
</dbReference>
<dbReference type="Pfam" id="PF17920">
    <property type="entry name" value="TetR_C_16"/>
    <property type="match status" value="1"/>
</dbReference>
<reference evidence="4 5" key="1">
    <citation type="submission" date="2021-12" db="EMBL/GenBank/DDBJ databases">
        <title>Discovery of the Pendulisporaceae a myxobacterial family with distinct sporulation behavior and unique specialized metabolism.</title>
        <authorList>
            <person name="Garcia R."/>
            <person name="Popoff A."/>
            <person name="Bader C.D."/>
            <person name="Loehr J."/>
            <person name="Walesch S."/>
            <person name="Walt C."/>
            <person name="Boldt J."/>
            <person name="Bunk B."/>
            <person name="Haeckl F.J.F.P.J."/>
            <person name="Gunesch A.P."/>
            <person name="Birkelbach J."/>
            <person name="Nuebel U."/>
            <person name="Pietschmann T."/>
            <person name="Bach T."/>
            <person name="Mueller R."/>
        </authorList>
    </citation>
    <scope>NUCLEOTIDE SEQUENCE [LARGE SCALE GENOMIC DNA]</scope>
    <source>
        <strain evidence="4 5">MSr11954</strain>
    </source>
</reference>
<protein>
    <submittedName>
        <fullName evidence="4">TetR family transcriptional regulator</fullName>
    </submittedName>
</protein>
<dbReference type="PANTHER" id="PTHR30055:SF235">
    <property type="entry name" value="TRANSCRIPTIONAL REGULATORY PROTEIN"/>
    <property type="match status" value="1"/>
</dbReference>
<name>A0ABZ2LTB9_9BACT</name>
<keyword evidence="1 2" id="KW-0238">DNA-binding</keyword>